<comment type="caution">
    <text evidence="4">The sequence shown here is derived from an EMBL/GenBank/DDBJ whole genome shotgun (WGS) entry which is preliminary data.</text>
</comment>
<organism evidence="4 5">
    <name type="scientific">Anoxynatronum sibiricum</name>
    <dbReference type="NCBI Taxonomy" id="210623"/>
    <lineage>
        <taxon>Bacteria</taxon>
        <taxon>Bacillati</taxon>
        <taxon>Bacillota</taxon>
        <taxon>Clostridia</taxon>
        <taxon>Eubacteriales</taxon>
        <taxon>Clostridiaceae</taxon>
        <taxon>Anoxynatronum</taxon>
    </lineage>
</organism>
<evidence type="ECO:0000313" key="4">
    <source>
        <dbReference type="EMBL" id="MEN1759870.1"/>
    </source>
</evidence>
<protein>
    <submittedName>
        <fullName evidence="4">Gfo/Idh/MocA family oxidoreductase</fullName>
    </submittedName>
</protein>
<dbReference type="Pfam" id="PF01408">
    <property type="entry name" value="GFO_IDH_MocA"/>
    <property type="match status" value="1"/>
</dbReference>
<accession>A0ABU9VRT1</accession>
<dbReference type="Proteomes" id="UP001407405">
    <property type="component" value="Unassembled WGS sequence"/>
</dbReference>
<dbReference type="SUPFAM" id="SSF55347">
    <property type="entry name" value="Glyceraldehyde-3-phosphate dehydrogenase-like, C-terminal domain"/>
    <property type="match status" value="1"/>
</dbReference>
<dbReference type="SUPFAM" id="SSF51735">
    <property type="entry name" value="NAD(P)-binding Rossmann-fold domains"/>
    <property type="match status" value="1"/>
</dbReference>
<feature type="domain" description="GFO/IDH/MocA-like oxidoreductase" evidence="3">
    <location>
        <begin position="127"/>
        <end position="295"/>
    </location>
</feature>
<sequence length="390" mass="42579">MKAAILGTGTIAHTHAAALRSSGIDIQAVVNRHLSKAQAFGETWQVPVITQDPSVLLADDIDCVHICTPPTLHAPMIRMLLEKGKALICEKPLTLTTEEARDLVALTENRDSICAVNFNVRYHDACQKARKIVQTPDFGNVLLIHGTYLQEFHALPAPPDWRYQPELAGSMRAVTEIGSHWLDLAQHLSGQRIQAVAAVFGCFHPARQLKEGLMTSLSNTSPSKQAPEDLSLTGEETPLPLPLASKPAPQVIRIDSEDAACVHLRFENGAIGSMVLSEVSQGRMNHLTMEITGTHRNLWWNSEEPGKLHQAEKGSGIQTEVMAFGGGFTDSFTRLFQEVYTDIRTGKKPDASGNASYPTFREAARIVALSNAIEASANEAGKWVTVHEPF</sequence>
<feature type="region of interest" description="Disordered" evidence="1">
    <location>
        <begin position="217"/>
        <end position="244"/>
    </location>
</feature>
<dbReference type="Pfam" id="PF22725">
    <property type="entry name" value="GFO_IDH_MocA_C3"/>
    <property type="match status" value="1"/>
</dbReference>
<dbReference type="PANTHER" id="PTHR43708">
    <property type="entry name" value="CONSERVED EXPRESSED OXIDOREDUCTASE (EUROFUNG)"/>
    <property type="match status" value="1"/>
</dbReference>
<feature type="domain" description="Gfo/Idh/MocA-like oxidoreductase N-terminal" evidence="2">
    <location>
        <begin position="2"/>
        <end position="118"/>
    </location>
</feature>
<evidence type="ECO:0000313" key="5">
    <source>
        <dbReference type="Proteomes" id="UP001407405"/>
    </source>
</evidence>
<evidence type="ECO:0000256" key="1">
    <source>
        <dbReference type="SAM" id="MobiDB-lite"/>
    </source>
</evidence>
<evidence type="ECO:0000259" key="3">
    <source>
        <dbReference type="Pfam" id="PF22725"/>
    </source>
</evidence>
<dbReference type="Gene3D" id="3.30.360.10">
    <property type="entry name" value="Dihydrodipicolinate Reductase, domain 2"/>
    <property type="match status" value="1"/>
</dbReference>
<dbReference type="PANTHER" id="PTHR43708:SF3">
    <property type="entry name" value="OXIDOREDUCTASE"/>
    <property type="match status" value="1"/>
</dbReference>
<proteinExistence type="predicted"/>
<name>A0ABU9VRT1_9CLOT</name>
<dbReference type="InterPro" id="IPR055170">
    <property type="entry name" value="GFO_IDH_MocA-like_dom"/>
</dbReference>
<dbReference type="Gene3D" id="3.40.50.720">
    <property type="entry name" value="NAD(P)-binding Rossmann-like Domain"/>
    <property type="match status" value="1"/>
</dbReference>
<reference evidence="4 5" key="1">
    <citation type="submission" date="2024-04" db="EMBL/GenBank/DDBJ databases">
        <title>Genome sequencing and metabolic network reconstruction of aminoacids and betaine degradation by Anoxynatronum sibiricum.</title>
        <authorList>
            <person name="Detkova E.N."/>
            <person name="Boltjanskaja Y.V."/>
            <person name="Mardanov A.V."/>
            <person name="Kevbrin V."/>
        </authorList>
    </citation>
    <scope>NUCLEOTIDE SEQUENCE [LARGE SCALE GENOMIC DNA]</scope>
    <source>
        <strain evidence="4 5">Z-7981</strain>
    </source>
</reference>
<keyword evidence="5" id="KW-1185">Reference proteome</keyword>
<dbReference type="InterPro" id="IPR000683">
    <property type="entry name" value="Gfo/Idh/MocA-like_OxRdtase_N"/>
</dbReference>
<dbReference type="RefSeq" id="WP_343185200.1">
    <property type="nucleotide sequence ID" value="NZ_JBCITM010000004.1"/>
</dbReference>
<dbReference type="InterPro" id="IPR036291">
    <property type="entry name" value="NAD(P)-bd_dom_sf"/>
</dbReference>
<evidence type="ECO:0000259" key="2">
    <source>
        <dbReference type="Pfam" id="PF01408"/>
    </source>
</evidence>
<gene>
    <name evidence="4" type="ORF">AAIG11_05280</name>
</gene>
<dbReference type="EMBL" id="JBCITM010000004">
    <property type="protein sequence ID" value="MEN1759870.1"/>
    <property type="molecule type" value="Genomic_DNA"/>
</dbReference>
<dbReference type="InterPro" id="IPR051317">
    <property type="entry name" value="Gfo/Idh/MocA_oxidoreduct"/>
</dbReference>